<feature type="active site" evidence="7">
    <location>
        <position position="91"/>
    </location>
</feature>
<keyword evidence="3 6" id="KW-0808">Transferase</keyword>
<evidence type="ECO:0000313" key="10">
    <source>
        <dbReference type="Proteomes" id="UP000229641"/>
    </source>
</evidence>
<dbReference type="Pfam" id="PF00698">
    <property type="entry name" value="Acyl_transf_1"/>
    <property type="match status" value="1"/>
</dbReference>
<dbReference type="PANTHER" id="PTHR42681:SF1">
    <property type="entry name" value="MALONYL-COA-ACYL CARRIER PROTEIN TRANSACYLASE, MITOCHONDRIAL"/>
    <property type="match status" value="1"/>
</dbReference>
<dbReference type="InterPro" id="IPR016035">
    <property type="entry name" value="Acyl_Trfase/lysoPLipase"/>
</dbReference>
<evidence type="ECO:0000256" key="6">
    <source>
        <dbReference type="PIRNR" id="PIRNR000446"/>
    </source>
</evidence>
<dbReference type="PIRSF" id="PIRSF000446">
    <property type="entry name" value="Mct"/>
    <property type="match status" value="1"/>
</dbReference>
<comment type="caution">
    <text evidence="9">The sequence shown here is derived from an EMBL/GenBank/DDBJ whole genome shotgun (WGS) entry which is preliminary data.</text>
</comment>
<dbReference type="SUPFAM" id="SSF55048">
    <property type="entry name" value="Probable ACP-binding domain of malonyl-CoA ACP transacylase"/>
    <property type="match status" value="1"/>
</dbReference>
<accession>A0A2H0LVW4</accession>
<keyword evidence="4 6" id="KW-0012">Acyltransferase</keyword>
<evidence type="ECO:0000256" key="2">
    <source>
        <dbReference type="ARBA" id="ARBA00018953"/>
    </source>
</evidence>
<feature type="domain" description="Malonyl-CoA:ACP transacylase (MAT)" evidence="8">
    <location>
        <begin position="5"/>
        <end position="296"/>
    </location>
</feature>
<dbReference type="InterPro" id="IPR004410">
    <property type="entry name" value="Malonyl_CoA-ACP_transAc_FabD"/>
</dbReference>
<dbReference type="GO" id="GO:0004314">
    <property type="term" value="F:[acyl-carrier-protein] S-malonyltransferase activity"/>
    <property type="evidence" value="ECO:0007669"/>
    <property type="project" value="UniProtKB-EC"/>
</dbReference>
<dbReference type="Gene3D" id="3.30.70.250">
    <property type="entry name" value="Malonyl-CoA ACP transacylase, ACP-binding"/>
    <property type="match status" value="1"/>
</dbReference>
<protein>
    <recommendedName>
        <fullName evidence="2 6">Malonyl CoA-acyl carrier protein transacylase</fullName>
        <ecNumber evidence="1 6">2.3.1.39</ecNumber>
    </recommendedName>
</protein>
<evidence type="ECO:0000259" key="8">
    <source>
        <dbReference type="SMART" id="SM00827"/>
    </source>
</evidence>
<dbReference type="AlphaFoldDB" id="A0A2H0LVW4"/>
<dbReference type="GO" id="GO:0005829">
    <property type="term" value="C:cytosol"/>
    <property type="evidence" value="ECO:0007669"/>
    <property type="project" value="TreeGrafter"/>
</dbReference>
<evidence type="ECO:0000256" key="5">
    <source>
        <dbReference type="ARBA" id="ARBA00048462"/>
    </source>
</evidence>
<name>A0A2H0LVW4_9BACT</name>
<reference evidence="9 10" key="1">
    <citation type="submission" date="2017-09" db="EMBL/GenBank/DDBJ databases">
        <title>Depth-based differentiation of microbial function through sediment-hosted aquifers and enrichment of novel symbionts in the deep terrestrial subsurface.</title>
        <authorList>
            <person name="Probst A.J."/>
            <person name="Ladd B."/>
            <person name="Jarett J.K."/>
            <person name="Geller-Mcgrath D.E."/>
            <person name="Sieber C.M."/>
            <person name="Emerson J.B."/>
            <person name="Anantharaman K."/>
            <person name="Thomas B.C."/>
            <person name="Malmstrom R."/>
            <person name="Stieglmeier M."/>
            <person name="Klingl A."/>
            <person name="Woyke T."/>
            <person name="Ryan C.M."/>
            <person name="Banfield J.F."/>
        </authorList>
    </citation>
    <scope>NUCLEOTIDE SEQUENCE [LARGE SCALE GENOMIC DNA]</scope>
    <source>
        <strain evidence="9">CG11_big_fil_rev_8_21_14_0_20_42_13</strain>
    </source>
</reference>
<dbReference type="InterPro" id="IPR014043">
    <property type="entry name" value="Acyl_transferase_dom"/>
</dbReference>
<organism evidence="9 10">
    <name type="scientific">Candidatus Ghiorseimicrobium undicola</name>
    <dbReference type="NCBI Taxonomy" id="1974746"/>
    <lineage>
        <taxon>Bacteria</taxon>
        <taxon>Pseudomonadati</taxon>
        <taxon>Candidatus Omnitrophota</taxon>
        <taxon>Candidatus Ghiorseimicrobium</taxon>
    </lineage>
</organism>
<dbReference type="SMART" id="SM00827">
    <property type="entry name" value="PKS_AT"/>
    <property type="match status" value="1"/>
</dbReference>
<dbReference type="SUPFAM" id="SSF52151">
    <property type="entry name" value="FabD/lysophospholipase-like"/>
    <property type="match status" value="1"/>
</dbReference>
<dbReference type="InterPro" id="IPR016036">
    <property type="entry name" value="Malonyl_transacylase_ACP-bd"/>
</dbReference>
<dbReference type="PANTHER" id="PTHR42681">
    <property type="entry name" value="MALONYL-COA-ACYL CARRIER PROTEIN TRANSACYLASE, MITOCHONDRIAL"/>
    <property type="match status" value="1"/>
</dbReference>
<dbReference type="InterPro" id="IPR050858">
    <property type="entry name" value="Mal-CoA-ACP_Trans/PKS_FabD"/>
</dbReference>
<dbReference type="Gene3D" id="3.40.366.10">
    <property type="entry name" value="Malonyl-Coenzyme A Acyl Carrier Protein, domain 2"/>
    <property type="match status" value="1"/>
</dbReference>
<evidence type="ECO:0000256" key="4">
    <source>
        <dbReference type="ARBA" id="ARBA00023315"/>
    </source>
</evidence>
<feature type="active site" evidence="7">
    <location>
        <position position="196"/>
    </location>
</feature>
<dbReference type="GO" id="GO:0006633">
    <property type="term" value="P:fatty acid biosynthetic process"/>
    <property type="evidence" value="ECO:0007669"/>
    <property type="project" value="TreeGrafter"/>
</dbReference>
<dbReference type="EC" id="2.3.1.39" evidence="1 6"/>
<gene>
    <name evidence="9" type="primary">fabD</name>
    <name evidence="9" type="ORF">COV72_07475</name>
</gene>
<sequence length="306" mass="33200">MVAYIFPGQGAQYVGMGKDFYDNSSAARKVFNKADALLGFAISKLCFEGPQDLLARTDKAQLAILVTSVASLEAFRQKNSDIKADFTAGLSLGEYSALVAAGALSFEDSLNLVKKRAGIMRGVSEKNPGKMLAVIGLDAAIIDKLCGEAGIEVANRNCPGQLVVTGRKEDIDKFYALASKEGAKRLIELEVSGAFHSRLMEEARLRLAEELKDIHFKLPSTISVVSNVTARPFSSTDEIRNNLALQVRSSVLWEDSMRYMLSFGVKSFFEIGPGKVLKGLARKIDSGLQVVSIEKMEDINLVAGNH</sequence>
<evidence type="ECO:0000313" key="9">
    <source>
        <dbReference type="EMBL" id="PIQ88569.1"/>
    </source>
</evidence>
<dbReference type="InterPro" id="IPR001227">
    <property type="entry name" value="Ac_transferase_dom_sf"/>
</dbReference>
<evidence type="ECO:0000256" key="3">
    <source>
        <dbReference type="ARBA" id="ARBA00022679"/>
    </source>
</evidence>
<comment type="catalytic activity">
    <reaction evidence="5 6">
        <text>holo-[ACP] + malonyl-CoA = malonyl-[ACP] + CoA</text>
        <dbReference type="Rhea" id="RHEA:41792"/>
        <dbReference type="Rhea" id="RHEA-COMP:9623"/>
        <dbReference type="Rhea" id="RHEA-COMP:9685"/>
        <dbReference type="ChEBI" id="CHEBI:57287"/>
        <dbReference type="ChEBI" id="CHEBI:57384"/>
        <dbReference type="ChEBI" id="CHEBI:64479"/>
        <dbReference type="ChEBI" id="CHEBI:78449"/>
        <dbReference type="EC" id="2.3.1.39"/>
    </reaction>
</comment>
<dbReference type="EMBL" id="PCWA01000096">
    <property type="protein sequence ID" value="PIQ88569.1"/>
    <property type="molecule type" value="Genomic_DNA"/>
</dbReference>
<evidence type="ECO:0000256" key="1">
    <source>
        <dbReference type="ARBA" id="ARBA00013258"/>
    </source>
</evidence>
<dbReference type="Proteomes" id="UP000229641">
    <property type="component" value="Unassembled WGS sequence"/>
</dbReference>
<proteinExistence type="inferred from homology"/>
<comment type="similarity">
    <text evidence="6">Belongs to the fabD family.</text>
</comment>
<dbReference type="NCBIfam" id="TIGR00128">
    <property type="entry name" value="fabD"/>
    <property type="match status" value="1"/>
</dbReference>
<dbReference type="InterPro" id="IPR024925">
    <property type="entry name" value="Malonyl_CoA-ACP_transAc"/>
</dbReference>
<evidence type="ECO:0000256" key="7">
    <source>
        <dbReference type="PIRSR" id="PIRSR000446-1"/>
    </source>
</evidence>